<accession>E1K1X3</accession>
<keyword evidence="1" id="KW-0732">Signal</keyword>
<dbReference type="EMBL" id="AECZ01000046">
    <property type="protein sequence ID" value="EFL49379.1"/>
    <property type="molecule type" value="Genomic_DNA"/>
</dbReference>
<reference evidence="2 3" key="1">
    <citation type="submission" date="2010-08" db="EMBL/GenBank/DDBJ databases">
        <title>The draft genome of Desulfovibrio fructosovorans JJ.</title>
        <authorList>
            <consortium name="US DOE Joint Genome Institute (JGI-PGF)"/>
            <person name="Lucas S."/>
            <person name="Copeland A."/>
            <person name="Lapidus A."/>
            <person name="Cheng J.-F."/>
            <person name="Bruce D."/>
            <person name="Goodwin L."/>
            <person name="Pitluck S."/>
            <person name="Land M.L."/>
            <person name="Hauser L."/>
            <person name="Chang Y.-J."/>
            <person name="Jeffries C."/>
            <person name="Wall J.D."/>
            <person name="Stahl D.A."/>
            <person name="Arkin A.P."/>
            <person name="Dehal P."/>
            <person name="Stolyar S.M."/>
            <person name="Hazen T.C."/>
            <person name="Woyke T.J."/>
        </authorList>
    </citation>
    <scope>NUCLEOTIDE SEQUENCE [LARGE SCALE GENOMIC DNA]</scope>
    <source>
        <strain evidence="2 3">JJ</strain>
    </source>
</reference>
<organism evidence="2 3">
    <name type="scientific">Solidesulfovibrio fructosivorans JJ]</name>
    <dbReference type="NCBI Taxonomy" id="596151"/>
    <lineage>
        <taxon>Bacteria</taxon>
        <taxon>Pseudomonadati</taxon>
        <taxon>Thermodesulfobacteriota</taxon>
        <taxon>Desulfovibrionia</taxon>
        <taxon>Desulfovibrionales</taxon>
        <taxon>Desulfovibrionaceae</taxon>
        <taxon>Solidesulfovibrio</taxon>
    </lineage>
</organism>
<keyword evidence="3" id="KW-1185">Reference proteome</keyword>
<dbReference type="STRING" id="596151.DesfrDRAFT_3873"/>
<feature type="chain" id="PRO_5003148102" evidence="1">
    <location>
        <begin position="21"/>
        <end position="159"/>
    </location>
</feature>
<protein>
    <submittedName>
        <fullName evidence="2">Uncharacterized protein</fullName>
    </submittedName>
</protein>
<evidence type="ECO:0000313" key="3">
    <source>
        <dbReference type="Proteomes" id="UP000006250"/>
    </source>
</evidence>
<name>E1K1X3_SOLFR</name>
<evidence type="ECO:0000313" key="2">
    <source>
        <dbReference type="EMBL" id="EFL49379.1"/>
    </source>
</evidence>
<gene>
    <name evidence="2" type="ORF">DesfrDRAFT_3873</name>
</gene>
<dbReference type="OrthoDB" id="5456386at2"/>
<feature type="signal peptide" evidence="1">
    <location>
        <begin position="1"/>
        <end position="20"/>
    </location>
</feature>
<comment type="caution">
    <text evidence="2">The sequence shown here is derived from an EMBL/GenBank/DDBJ whole genome shotgun (WGS) entry which is preliminary data.</text>
</comment>
<dbReference type="Proteomes" id="UP000006250">
    <property type="component" value="Unassembled WGS sequence"/>
</dbReference>
<dbReference type="eggNOG" id="ENOG50317VI">
    <property type="taxonomic scope" value="Bacteria"/>
</dbReference>
<evidence type="ECO:0000256" key="1">
    <source>
        <dbReference type="SAM" id="SignalP"/>
    </source>
</evidence>
<proteinExistence type="predicted"/>
<dbReference type="RefSeq" id="WP_005996720.1">
    <property type="nucleotide sequence ID" value="NZ_AECZ01000046.1"/>
</dbReference>
<dbReference type="AlphaFoldDB" id="E1K1X3"/>
<sequence length="159" mass="17413" precursor="true">MRQAVLTILFVLATVIPAAAQDFRPNQALGDMLSKKSYIAQPNNAGGKNILDNSCIFKDSFALSPSEPLDEACNIPAAVAKFTTQYGQPASTAPAPGGKTMLEYFLLYNNNSYHVKIFLGCSGAKTEFFAMVECKVERNRAKPGPPKDKRSFWKKISPF</sequence>